<dbReference type="OrthoDB" id="9808461at2"/>
<dbReference type="PANTHER" id="PTHR30489">
    <property type="entry name" value="LIPOPROTEIN-RELEASING SYSTEM TRANSMEMBRANE PROTEIN LOLE"/>
    <property type="match status" value="1"/>
</dbReference>
<keyword evidence="5 8" id="KW-0812">Transmembrane</keyword>
<feature type="transmembrane region" description="Helical" evidence="8">
    <location>
        <begin position="313"/>
        <end position="337"/>
    </location>
</feature>
<evidence type="ECO:0000256" key="8">
    <source>
        <dbReference type="SAM" id="Phobius"/>
    </source>
</evidence>
<dbReference type="PANTHER" id="PTHR30489:SF8">
    <property type="entry name" value="LIPOPROTEIN-RELEASING SYSTEM TRANSMEMBRANE PROTEIN LOLC"/>
    <property type="match status" value="1"/>
</dbReference>
<keyword evidence="7 8" id="KW-0472">Membrane</keyword>
<evidence type="ECO:0000256" key="7">
    <source>
        <dbReference type="ARBA" id="ARBA00023136"/>
    </source>
</evidence>
<comment type="similarity">
    <text evidence="2">Belongs to the ABC-4 integral membrane protein family. LolC/E subfamily.</text>
</comment>
<dbReference type="Pfam" id="PF02687">
    <property type="entry name" value="FtsX"/>
    <property type="match status" value="1"/>
</dbReference>
<evidence type="ECO:0000259" key="10">
    <source>
        <dbReference type="Pfam" id="PF12704"/>
    </source>
</evidence>
<organism evidence="11 12">
    <name type="scientific">Xenorhabdus poinarii G6</name>
    <dbReference type="NCBI Taxonomy" id="1354304"/>
    <lineage>
        <taxon>Bacteria</taxon>
        <taxon>Pseudomonadati</taxon>
        <taxon>Pseudomonadota</taxon>
        <taxon>Gammaproteobacteria</taxon>
        <taxon>Enterobacterales</taxon>
        <taxon>Morganellaceae</taxon>
        <taxon>Xenorhabdus</taxon>
    </lineage>
</organism>
<dbReference type="GO" id="GO:0044874">
    <property type="term" value="P:lipoprotein localization to outer membrane"/>
    <property type="evidence" value="ECO:0007669"/>
    <property type="project" value="TreeGrafter"/>
</dbReference>
<feature type="transmembrane region" description="Helical" evidence="8">
    <location>
        <begin position="267"/>
        <end position="292"/>
    </location>
</feature>
<dbReference type="EMBL" id="FO704551">
    <property type="protein sequence ID" value="CDG20998.1"/>
    <property type="molecule type" value="Genomic_DNA"/>
</dbReference>
<dbReference type="GO" id="GO:0098797">
    <property type="term" value="C:plasma membrane protein complex"/>
    <property type="evidence" value="ECO:0007669"/>
    <property type="project" value="TreeGrafter"/>
</dbReference>
<dbReference type="NCBIfam" id="TIGR02212">
    <property type="entry name" value="lolCE"/>
    <property type="match status" value="1"/>
</dbReference>
<reference evidence="11 12" key="1">
    <citation type="submission" date="2013-07" db="EMBL/GenBank/DDBJ databases">
        <authorList>
            <person name="Genoscope - CEA"/>
        </authorList>
    </citation>
    <scope>NUCLEOTIDE SEQUENCE [LARGE SCALE GENOMIC DNA]</scope>
    <source>
        <strain evidence="11 12">G6</strain>
    </source>
</reference>
<evidence type="ECO:0000256" key="3">
    <source>
        <dbReference type="ARBA" id="ARBA00022448"/>
    </source>
</evidence>
<dbReference type="Proteomes" id="UP000032735">
    <property type="component" value="Chromosome"/>
</dbReference>
<name>A0A068R1D2_9GAMM</name>
<dbReference type="HOGENOM" id="CLU_000604_8_1_6"/>
<dbReference type="AlphaFoldDB" id="A0A068R1D2"/>
<dbReference type="InterPro" id="IPR025857">
    <property type="entry name" value="MacB_PCD"/>
</dbReference>
<dbReference type="InterPro" id="IPR011925">
    <property type="entry name" value="LolCE_TM"/>
</dbReference>
<keyword evidence="6 8" id="KW-1133">Transmembrane helix</keyword>
<dbReference type="STRING" id="1354304.XPG1_1343"/>
<keyword evidence="11" id="KW-0449">Lipoprotein</keyword>
<evidence type="ECO:0000256" key="5">
    <source>
        <dbReference type="ARBA" id="ARBA00022692"/>
    </source>
</evidence>
<accession>A0A068R1D2</accession>
<evidence type="ECO:0000256" key="1">
    <source>
        <dbReference type="ARBA" id="ARBA00004651"/>
    </source>
</evidence>
<feature type="transmembrane region" description="Helical" evidence="8">
    <location>
        <begin position="357"/>
        <end position="379"/>
    </location>
</feature>
<proteinExistence type="inferred from homology"/>
<evidence type="ECO:0000313" key="12">
    <source>
        <dbReference type="Proteomes" id="UP000032735"/>
    </source>
</evidence>
<dbReference type="InterPro" id="IPR003838">
    <property type="entry name" value="ABC3_permease_C"/>
</dbReference>
<comment type="subcellular location">
    <subcellularLocation>
        <location evidence="1">Cell membrane</location>
        <topology evidence="1">Multi-pass membrane protein</topology>
    </subcellularLocation>
</comment>
<protein>
    <submittedName>
        <fullName evidence="11">Lipoprotein-releasing system transmembrane protein lolC</fullName>
    </submittedName>
</protein>
<feature type="domain" description="MacB-like periplasmic core" evidence="10">
    <location>
        <begin position="27"/>
        <end position="237"/>
    </location>
</feature>
<feature type="domain" description="ABC3 transporter permease C-terminal" evidence="9">
    <location>
        <begin position="271"/>
        <end position="392"/>
    </location>
</feature>
<gene>
    <name evidence="11" type="primary">lolC</name>
    <name evidence="11" type="ORF">XPG1_1343</name>
</gene>
<keyword evidence="12" id="KW-1185">Reference proteome</keyword>
<dbReference type="KEGG" id="xpo:XPG1_1343"/>
<feature type="transmembrane region" description="Helical" evidence="8">
    <location>
        <begin position="25"/>
        <end position="48"/>
    </location>
</feature>
<dbReference type="NCBIfam" id="NF008076">
    <property type="entry name" value="PRK10814.1"/>
    <property type="match status" value="1"/>
</dbReference>
<evidence type="ECO:0000259" key="9">
    <source>
        <dbReference type="Pfam" id="PF02687"/>
    </source>
</evidence>
<evidence type="ECO:0000313" key="11">
    <source>
        <dbReference type="EMBL" id="CDG20998.1"/>
    </source>
</evidence>
<evidence type="ECO:0000256" key="2">
    <source>
        <dbReference type="ARBA" id="ARBA00005236"/>
    </source>
</evidence>
<keyword evidence="3" id="KW-0813">Transport</keyword>
<dbReference type="GO" id="GO:0042953">
    <property type="term" value="P:lipoprotein transport"/>
    <property type="evidence" value="ECO:0007669"/>
    <property type="project" value="InterPro"/>
</dbReference>
<evidence type="ECO:0000256" key="4">
    <source>
        <dbReference type="ARBA" id="ARBA00022475"/>
    </source>
</evidence>
<dbReference type="Pfam" id="PF12704">
    <property type="entry name" value="MacB_PCD"/>
    <property type="match status" value="1"/>
</dbReference>
<dbReference type="RefSeq" id="WP_045958277.1">
    <property type="nucleotide sequence ID" value="NZ_FO704551.1"/>
</dbReference>
<keyword evidence="4" id="KW-1003">Cell membrane</keyword>
<sequence>MFQSVSLFIGLRYMRGRAVDKFGRFVSWLSAIGITLGVAALITVLSVMNGFERSLESSILGFMPQAIITSEKGVINPAEHPSSQLAGLTGINRITAIVQGDVVLQSSHNVGVGVMLGINHDEYSPLVEHLVNVDRSQLQPGRYFIILGEKLAANLGVKRGDQIRVIVPSASQLTPMGRIPSQRLFTVAGTFFANSEVDGTEMLVNQQDAARLLRYPLDHITGWRLYLSEPLSVDQLSQQTLPDGLIWKDWRERKGEFFQAVRMEKNMMGLLLSLIIAVAAFNIITSLSLLVMEKQGEIAILQTQGLTRRQVMAIFMIQGAGAGIIGALLGTGLGLLLSSQLNHFMPVVGLLAEGIQLPVAINPLQVMMIAVSAMLISLISTLYPSWRAAAVQPAEALRYE</sequence>
<evidence type="ECO:0000256" key="6">
    <source>
        <dbReference type="ARBA" id="ARBA00022989"/>
    </source>
</evidence>
<dbReference type="InterPro" id="IPR051447">
    <property type="entry name" value="Lipoprotein-release_system"/>
</dbReference>